<sequence length="473" mass="51961">LRMAFESTEEPLSSEEHENCKQKCQNYKLSISSLSNTSIFEIIERDSKNKLNGEESNPRIGQYATSDCNAFINVLKSSLGSGLLAMPHAFKNAGLLVGCLGTFVLGIVCAHCTYILVKSSQELCFQLKKTHLNYPDTAECAVRYCNKGKYARFASLARKITNVCIVLPHYGVGVIYVLLAAATFKQILEAHFGFDYDIRWYILATTVPLLPVGTVREMKYMMPFSALANMFLLFGLTLTMYYTLQDLPPVSSRPLFSGIDTFPLFISTVLFGMEGIGVILPIENSMKNPQNFLGCTGIFNSAMFFMVALSVVMGFFGYVKYGDAVQGSVTLNLPDTILAELVKTLVAIAILCTYGLQVMAAAQVFWGGLHTHVTKEGECLAYYAMRLVMIAGHITVAILVPQLSPVISLIGAVGLTLLGFTIPAIIETLTFWDSGLGLGNWILWKNICLWCLALFTLVSGTYVSCVQISEAYS</sequence>
<feature type="transmembrane region" description="Helical" evidence="5">
    <location>
        <begin position="447"/>
        <end position="469"/>
    </location>
</feature>
<accession>A0A1B6E5L0</accession>
<gene>
    <name evidence="7" type="ORF">g.45186</name>
</gene>
<name>A0A1B6E5L0_9HEMI</name>
<dbReference type="InterPro" id="IPR013057">
    <property type="entry name" value="AA_transpt_TM"/>
</dbReference>
<feature type="transmembrane region" description="Helical" evidence="5">
    <location>
        <begin position="93"/>
        <end position="117"/>
    </location>
</feature>
<evidence type="ECO:0000256" key="2">
    <source>
        <dbReference type="ARBA" id="ARBA00022692"/>
    </source>
</evidence>
<evidence type="ECO:0000256" key="5">
    <source>
        <dbReference type="SAM" id="Phobius"/>
    </source>
</evidence>
<keyword evidence="2 5" id="KW-0812">Transmembrane</keyword>
<dbReference type="EMBL" id="GEDC01004093">
    <property type="protein sequence ID" value="JAS33205.1"/>
    <property type="molecule type" value="Transcribed_RNA"/>
</dbReference>
<feature type="transmembrane region" description="Helical" evidence="5">
    <location>
        <begin position="160"/>
        <end position="178"/>
    </location>
</feature>
<protein>
    <recommendedName>
        <fullName evidence="6">Amino acid transporter transmembrane domain-containing protein</fullName>
    </recommendedName>
</protein>
<evidence type="ECO:0000256" key="3">
    <source>
        <dbReference type="ARBA" id="ARBA00022989"/>
    </source>
</evidence>
<evidence type="ECO:0000313" key="7">
    <source>
        <dbReference type="EMBL" id="JAS33205.1"/>
    </source>
</evidence>
<feature type="transmembrane region" description="Helical" evidence="5">
    <location>
        <begin position="264"/>
        <end position="282"/>
    </location>
</feature>
<feature type="non-terminal residue" evidence="7">
    <location>
        <position position="1"/>
    </location>
</feature>
<dbReference type="GO" id="GO:0015179">
    <property type="term" value="F:L-amino acid transmembrane transporter activity"/>
    <property type="evidence" value="ECO:0007669"/>
    <property type="project" value="TreeGrafter"/>
</dbReference>
<feature type="domain" description="Amino acid transporter transmembrane" evidence="6">
    <location>
        <begin position="68"/>
        <end position="464"/>
    </location>
</feature>
<dbReference type="PANTHER" id="PTHR22950:SF349">
    <property type="entry name" value="AMINO ACID TRANSPORTER TRANSMEMBRANE DOMAIN-CONTAINING PROTEIN"/>
    <property type="match status" value="1"/>
</dbReference>
<evidence type="ECO:0000259" key="6">
    <source>
        <dbReference type="Pfam" id="PF01490"/>
    </source>
</evidence>
<dbReference type="PANTHER" id="PTHR22950">
    <property type="entry name" value="AMINO ACID TRANSPORTER"/>
    <property type="match status" value="1"/>
</dbReference>
<dbReference type="GO" id="GO:0005774">
    <property type="term" value="C:vacuolar membrane"/>
    <property type="evidence" value="ECO:0007669"/>
    <property type="project" value="TreeGrafter"/>
</dbReference>
<evidence type="ECO:0000256" key="1">
    <source>
        <dbReference type="ARBA" id="ARBA00004141"/>
    </source>
</evidence>
<dbReference type="Pfam" id="PF01490">
    <property type="entry name" value="Aa_trans"/>
    <property type="match status" value="1"/>
</dbReference>
<organism evidence="7">
    <name type="scientific">Clastoptera arizonana</name>
    <name type="common">Arizona spittle bug</name>
    <dbReference type="NCBI Taxonomy" id="38151"/>
    <lineage>
        <taxon>Eukaryota</taxon>
        <taxon>Metazoa</taxon>
        <taxon>Ecdysozoa</taxon>
        <taxon>Arthropoda</taxon>
        <taxon>Hexapoda</taxon>
        <taxon>Insecta</taxon>
        <taxon>Pterygota</taxon>
        <taxon>Neoptera</taxon>
        <taxon>Paraneoptera</taxon>
        <taxon>Hemiptera</taxon>
        <taxon>Auchenorrhyncha</taxon>
        <taxon>Cercopoidea</taxon>
        <taxon>Clastopteridae</taxon>
        <taxon>Clastoptera</taxon>
    </lineage>
</organism>
<keyword evidence="4 5" id="KW-0472">Membrane</keyword>
<feature type="transmembrane region" description="Helical" evidence="5">
    <location>
        <begin position="198"/>
        <end position="215"/>
    </location>
</feature>
<keyword evidence="3 5" id="KW-1133">Transmembrane helix</keyword>
<feature type="transmembrane region" description="Helical" evidence="5">
    <location>
        <begin position="302"/>
        <end position="321"/>
    </location>
</feature>
<feature type="transmembrane region" description="Helical" evidence="5">
    <location>
        <begin position="341"/>
        <end position="368"/>
    </location>
</feature>
<reference evidence="7" key="1">
    <citation type="submission" date="2015-12" db="EMBL/GenBank/DDBJ databases">
        <title>De novo transcriptome assembly of four potential Pierce s Disease insect vectors from Arizona vineyards.</title>
        <authorList>
            <person name="Tassone E.E."/>
        </authorList>
    </citation>
    <scope>NUCLEOTIDE SEQUENCE</scope>
</reference>
<feature type="transmembrane region" description="Helical" evidence="5">
    <location>
        <begin position="380"/>
        <end position="400"/>
    </location>
</feature>
<evidence type="ECO:0000256" key="4">
    <source>
        <dbReference type="ARBA" id="ARBA00023136"/>
    </source>
</evidence>
<proteinExistence type="predicted"/>
<feature type="transmembrane region" description="Helical" evidence="5">
    <location>
        <begin position="406"/>
        <end position="426"/>
    </location>
</feature>
<feature type="transmembrane region" description="Helical" evidence="5">
    <location>
        <begin position="227"/>
        <end position="244"/>
    </location>
</feature>
<dbReference type="AlphaFoldDB" id="A0A1B6E5L0"/>
<comment type="subcellular location">
    <subcellularLocation>
        <location evidence="1">Membrane</location>
        <topology evidence="1">Multi-pass membrane protein</topology>
    </subcellularLocation>
</comment>